<gene>
    <name evidence="11" type="primary">lolE</name>
    <name evidence="11" type="ORF">NCTC10296_02056</name>
</gene>
<keyword evidence="5 8" id="KW-0812">Transmembrane</keyword>
<dbReference type="PANTHER" id="PTHR30489">
    <property type="entry name" value="LIPOPROTEIN-RELEASING SYSTEM TRANSMEMBRANE PROTEIN LOLE"/>
    <property type="match status" value="1"/>
</dbReference>
<sequence length="417" mass="45367">MASLETWIGLRYLRAKKRNGFMSFITLISILGIALGVAALIIVLSVMAGFQKDIRGALLNVAPHAEIGYFEMGNGENWQDLRRYVQGKKEVLASAPYIADQALLANSGEVRGVQIRGILPEEEKKVVDYGDKMTSGSFNDLRPGEFDIILGEGLAEALDAEKGGKVTVITPEGNVTPAGVVPRLKQFNVSGIVKTGVYEVDNSLALTHLTDAQTLYRLGEDGVNGLRLKLADPQNAPEFTQNLIPAAEQHKVWVRDWTFANRSYFEAVELEKRMMFIILTLIIAVAAFNLVSSLVMAVTEKQADIAILRTLGLSPGSVMKIFMVQGAFAGFFGTLVGVVVGVLLGLNVGKIIASFEGLMGKKLVNPQFYFIDYVPSDVNPHDVAVIAAISLTLAFIATLYPSWRAAKTQPAEALRYE</sequence>
<evidence type="ECO:0000259" key="10">
    <source>
        <dbReference type="Pfam" id="PF12704"/>
    </source>
</evidence>
<evidence type="ECO:0000256" key="1">
    <source>
        <dbReference type="ARBA" id="ARBA00004651"/>
    </source>
</evidence>
<reference evidence="11 12" key="1">
    <citation type="submission" date="2018-12" db="EMBL/GenBank/DDBJ databases">
        <authorList>
            <consortium name="Pathogen Informatics"/>
        </authorList>
    </citation>
    <scope>NUCLEOTIDE SEQUENCE [LARGE SCALE GENOMIC DNA]</scope>
    <source>
        <strain evidence="11 12">NCTC10296</strain>
    </source>
</reference>
<dbReference type="KEGG" id="nci:NCTC10296_02056"/>
<feature type="domain" description="MacB-like periplasmic core" evidence="10">
    <location>
        <begin position="26"/>
        <end position="243"/>
    </location>
</feature>
<dbReference type="STRING" id="493.BWD07_11295"/>
<evidence type="ECO:0000256" key="3">
    <source>
        <dbReference type="ARBA" id="ARBA00022448"/>
    </source>
</evidence>
<dbReference type="Proteomes" id="UP000279284">
    <property type="component" value="Chromosome"/>
</dbReference>
<dbReference type="InterPro" id="IPR025857">
    <property type="entry name" value="MacB_PCD"/>
</dbReference>
<keyword evidence="12" id="KW-1185">Reference proteome</keyword>
<evidence type="ECO:0000256" key="6">
    <source>
        <dbReference type="ARBA" id="ARBA00022989"/>
    </source>
</evidence>
<dbReference type="Pfam" id="PF12704">
    <property type="entry name" value="MacB_PCD"/>
    <property type="match status" value="1"/>
</dbReference>
<dbReference type="InterPro" id="IPR011925">
    <property type="entry name" value="LolCE_TM"/>
</dbReference>
<protein>
    <submittedName>
        <fullName evidence="11">Lipoprotein releasing system transmembrane protein</fullName>
    </submittedName>
</protein>
<name>A0A448DAC2_9NEIS</name>
<dbReference type="EMBL" id="LR134313">
    <property type="protein sequence ID" value="VEF02940.1"/>
    <property type="molecule type" value="Genomic_DNA"/>
</dbReference>
<keyword evidence="6 8" id="KW-1133">Transmembrane helix</keyword>
<dbReference type="InterPro" id="IPR003838">
    <property type="entry name" value="ABC3_permease_C"/>
</dbReference>
<feature type="transmembrane region" description="Helical" evidence="8">
    <location>
        <begin position="274"/>
        <end position="298"/>
    </location>
</feature>
<dbReference type="GO" id="GO:0042953">
    <property type="term" value="P:lipoprotein transport"/>
    <property type="evidence" value="ECO:0007669"/>
    <property type="project" value="InterPro"/>
</dbReference>
<evidence type="ECO:0000313" key="12">
    <source>
        <dbReference type="Proteomes" id="UP000279284"/>
    </source>
</evidence>
<evidence type="ECO:0000256" key="7">
    <source>
        <dbReference type="ARBA" id="ARBA00023136"/>
    </source>
</evidence>
<dbReference type="OrthoDB" id="9808461at2"/>
<feature type="domain" description="ABC3 transporter permease C-terminal" evidence="9">
    <location>
        <begin position="276"/>
        <end position="410"/>
    </location>
</feature>
<proteinExistence type="inferred from homology"/>
<dbReference type="GO" id="GO:0098797">
    <property type="term" value="C:plasma membrane protein complex"/>
    <property type="evidence" value="ECO:0007669"/>
    <property type="project" value="TreeGrafter"/>
</dbReference>
<feature type="transmembrane region" description="Helical" evidence="8">
    <location>
        <begin position="319"/>
        <end position="346"/>
    </location>
</feature>
<evidence type="ECO:0000259" key="9">
    <source>
        <dbReference type="Pfam" id="PF02687"/>
    </source>
</evidence>
<dbReference type="AlphaFoldDB" id="A0A448DAC2"/>
<feature type="transmembrane region" description="Helical" evidence="8">
    <location>
        <begin position="21"/>
        <end position="50"/>
    </location>
</feature>
<accession>A0A448DAC2</accession>
<evidence type="ECO:0000256" key="8">
    <source>
        <dbReference type="SAM" id="Phobius"/>
    </source>
</evidence>
<evidence type="ECO:0000256" key="2">
    <source>
        <dbReference type="ARBA" id="ARBA00005236"/>
    </source>
</evidence>
<keyword evidence="11" id="KW-0449">Lipoprotein</keyword>
<comment type="subcellular location">
    <subcellularLocation>
        <location evidence="1">Cell membrane</location>
        <topology evidence="1">Multi-pass membrane protein</topology>
    </subcellularLocation>
</comment>
<dbReference type="PANTHER" id="PTHR30489:SF0">
    <property type="entry name" value="LIPOPROTEIN-RELEASING SYSTEM TRANSMEMBRANE PROTEIN LOLE"/>
    <property type="match status" value="1"/>
</dbReference>
<dbReference type="GO" id="GO:0044874">
    <property type="term" value="P:lipoprotein localization to outer membrane"/>
    <property type="evidence" value="ECO:0007669"/>
    <property type="project" value="TreeGrafter"/>
</dbReference>
<evidence type="ECO:0000256" key="4">
    <source>
        <dbReference type="ARBA" id="ARBA00022475"/>
    </source>
</evidence>
<dbReference type="NCBIfam" id="TIGR02212">
    <property type="entry name" value="lolCE"/>
    <property type="match status" value="1"/>
</dbReference>
<keyword evidence="7 8" id="KW-0472">Membrane</keyword>
<dbReference type="RefSeq" id="WP_085417497.1">
    <property type="nucleotide sequence ID" value="NZ_CAUJPY010000004.1"/>
</dbReference>
<evidence type="ECO:0000313" key="11">
    <source>
        <dbReference type="EMBL" id="VEF02940.1"/>
    </source>
</evidence>
<dbReference type="InterPro" id="IPR051447">
    <property type="entry name" value="Lipoprotein-release_system"/>
</dbReference>
<feature type="transmembrane region" description="Helical" evidence="8">
    <location>
        <begin position="383"/>
        <end position="400"/>
    </location>
</feature>
<organism evidence="11 12">
    <name type="scientific">Neisseria canis</name>
    <dbReference type="NCBI Taxonomy" id="493"/>
    <lineage>
        <taxon>Bacteria</taxon>
        <taxon>Pseudomonadati</taxon>
        <taxon>Pseudomonadota</taxon>
        <taxon>Betaproteobacteria</taxon>
        <taxon>Neisseriales</taxon>
        <taxon>Neisseriaceae</taxon>
        <taxon>Neisseria</taxon>
    </lineage>
</organism>
<keyword evidence="4" id="KW-1003">Cell membrane</keyword>
<evidence type="ECO:0000256" key="5">
    <source>
        <dbReference type="ARBA" id="ARBA00022692"/>
    </source>
</evidence>
<comment type="similarity">
    <text evidence="2">Belongs to the ABC-4 integral membrane protein family. LolC/E subfamily.</text>
</comment>
<dbReference type="Pfam" id="PF02687">
    <property type="entry name" value="FtsX"/>
    <property type="match status" value="1"/>
</dbReference>
<keyword evidence="3" id="KW-0813">Transport</keyword>